<reference evidence="1" key="1">
    <citation type="submission" date="2014-11" db="EMBL/GenBank/DDBJ databases">
        <authorList>
            <person name="Otto D Thomas"/>
            <person name="Naeem Raeece"/>
        </authorList>
    </citation>
    <scope>NUCLEOTIDE SEQUENCE</scope>
</reference>
<sequence>MGIFLTRFVSWTCFNVLNTAPSLAHLFEPAQSFRSSFRQEEEQQTEPLHFTEDHKAVLYHQIRAASAVQLGVGAFGWLMGPGSRDVFLLNTLVFGALATAHFRWLHDLSSSPRVAQSLRSLDGEKHTPYICCLLAAWSTCVYFIAF</sequence>
<evidence type="ECO:0000313" key="1">
    <source>
        <dbReference type="EMBL" id="CEM51649.1"/>
    </source>
</evidence>
<accession>A0A0G4I442</accession>
<dbReference type="AlphaFoldDB" id="A0A0G4I442"/>
<protein>
    <submittedName>
        <fullName evidence="1">Uncharacterized protein</fullName>
    </submittedName>
</protein>
<organism evidence="1">
    <name type="scientific">Chromera velia CCMP2878</name>
    <dbReference type="NCBI Taxonomy" id="1169474"/>
    <lineage>
        <taxon>Eukaryota</taxon>
        <taxon>Sar</taxon>
        <taxon>Alveolata</taxon>
        <taxon>Colpodellida</taxon>
        <taxon>Chromeraceae</taxon>
        <taxon>Chromera</taxon>
    </lineage>
</organism>
<dbReference type="VEuPathDB" id="CryptoDB:Cvel_10761"/>
<dbReference type="EMBL" id="CDMZ01005011">
    <property type="protein sequence ID" value="CEM51649.1"/>
    <property type="molecule type" value="Genomic_DNA"/>
</dbReference>
<name>A0A0G4I442_9ALVE</name>
<gene>
    <name evidence="1" type="ORF">Cvel_10761</name>
</gene>
<proteinExistence type="predicted"/>